<sequence>MKLQLSLITIGITTCTLVDSVCASPVSSPNSAVLRKISGLLGRGLSEWGIGSYGGTVSEISRESAYELENTAVAIGLNSFETASPTITNAPTAETTAPEPTTSSTSWTTTLVTETVYVTVPPSTANTAAPTQTPIIPQRRVKRDVRLQFAAGFAGGDDQISGDIGELDKSIVEMNRLSLVDTIVVGGPCTPIAEFENKTCIGDKVAVCGEQSWIWEIDTSCGIAGLVCGVVEMRDSVHGGWKAEVQCLD</sequence>
<dbReference type="Proteomes" id="UP001447188">
    <property type="component" value="Unassembled WGS sequence"/>
</dbReference>
<gene>
    <name evidence="2" type="ORF">Q9L58_004965</name>
</gene>
<reference evidence="2 3" key="1">
    <citation type="submission" date="2024-02" db="EMBL/GenBank/DDBJ databases">
        <title>Discinaceae phylogenomics.</title>
        <authorList>
            <person name="Dirks A.C."/>
            <person name="James T.Y."/>
        </authorList>
    </citation>
    <scope>NUCLEOTIDE SEQUENCE [LARGE SCALE GENOMIC DNA]</scope>
    <source>
        <strain evidence="2 3">ACD0624</strain>
    </source>
</reference>
<keyword evidence="3" id="KW-1185">Reference proteome</keyword>
<feature type="chain" id="PRO_5045241321" evidence="1">
    <location>
        <begin position="24"/>
        <end position="249"/>
    </location>
</feature>
<feature type="signal peptide" evidence="1">
    <location>
        <begin position="1"/>
        <end position="23"/>
    </location>
</feature>
<keyword evidence="1" id="KW-0732">Signal</keyword>
<evidence type="ECO:0000313" key="3">
    <source>
        <dbReference type="Proteomes" id="UP001447188"/>
    </source>
</evidence>
<protein>
    <submittedName>
        <fullName evidence="2">Uncharacterized protein</fullName>
    </submittedName>
</protein>
<dbReference type="EMBL" id="JBBBZM010000057">
    <property type="protein sequence ID" value="KAL0636059.1"/>
    <property type="molecule type" value="Genomic_DNA"/>
</dbReference>
<comment type="caution">
    <text evidence="2">The sequence shown here is derived from an EMBL/GenBank/DDBJ whole genome shotgun (WGS) entry which is preliminary data.</text>
</comment>
<name>A0ABR3GJF6_9PEZI</name>
<organism evidence="2 3">
    <name type="scientific">Discina gigas</name>
    <dbReference type="NCBI Taxonomy" id="1032678"/>
    <lineage>
        <taxon>Eukaryota</taxon>
        <taxon>Fungi</taxon>
        <taxon>Dikarya</taxon>
        <taxon>Ascomycota</taxon>
        <taxon>Pezizomycotina</taxon>
        <taxon>Pezizomycetes</taxon>
        <taxon>Pezizales</taxon>
        <taxon>Discinaceae</taxon>
        <taxon>Discina</taxon>
    </lineage>
</organism>
<evidence type="ECO:0000313" key="2">
    <source>
        <dbReference type="EMBL" id="KAL0636059.1"/>
    </source>
</evidence>
<proteinExistence type="predicted"/>
<accession>A0ABR3GJF6</accession>
<evidence type="ECO:0000256" key="1">
    <source>
        <dbReference type="SAM" id="SignalP"/>
    </source>
</evidence>